<keyword evidence="2" id="KW-0808">Transferase</keyword>
<dbReference type="EMBL" id="CP023564">
    <property type="protein sequence ID" value="ATG55693.1"/>
    <property type="molecule type" value="Genomic_DNA"/>
</dbReference>
<feature type="region of interest" description="Disordered" evidence="1">
    <location>
        <begin position="190"/>
        <end position="220"/>
    </location>
</feature>
<evidence type="ECO:0000313" key="2">
    <source>
        <dbReference type="EMBL" id="ATG55693.1"/>
    </source>
</evidence>
<dbReference type="Gene3D" id="3.30.559.10">
    <property type="entry name" value="Chloramphenicol acetyltransferase-like domain"/>
    <property type="match status" value="1"/>
</dbReference>
<proteinExistence type="predicted"/>
<evidence type="ECO:0000256" key="1">
    <source>
        <dbReference type="SAM" id="MobiDB-lite"/>
    </source>
</evidence>
<gene>
    <name evidence="2" type="ORF">CFK41_13605</name>
</gene>
<sequence length="456" mass="51041">MKRRHWVRLDNASNIFPAARSDVDPKVFRLGAELDHLVDPALLQEALEETFERFPLYHAVLRRGVFWYYLQDSDLRPQVVAETEQVCAPIYQPDRRTLLFRVVHHRRRVGLEVFHALSDGTGALWFLTDLLGAYARRRFAGEAPVVEEVHELAPDSFAHYFRRRQPVPASHEEDFTREATPAVLTVEEAAREEGPVGEGRARRPSGRRRRVHRLRGSRTPDHRTRALELSMPAADVLALAKAEGAAPTMYLTALFFEAIRRTDARVHARSTFAASVPVNLRQFFPSTSARNFFATIRVEHTYGRGDDSIGAVARGLQEAFSAEATEEALGRRLRRLIRVERFPPARIVPRPLKDLLLSAINYANNRSLTVAISNLGRVTLPSPAQDHVGRMLFLVSAVRPQFCAITHGGQLTLGFTSPFVETAHVREFARLLSGAGIEVSLAAARSTEEELAGVGA</sequence>
<dbReference type="Proteomes" id="UP000217889">
    <property type="component" value="Chromosome"/>
</dbReference>
<accession>A0A291GZQ9</accession>
<dbReference type="GO" id="GO:0016740">
    <property type="term" value="F:transferase activity"/>
    <property type="evidence" value="ECO:0007669"/>
    <property type="project" value="UniProtKB-KW"/>
</dbReference>
<dbReference type="RefSeq" id="WP_096800153.1">
    <property type="nucleotide sequence ID" value="NZ_CP023564.1"/>
</dbReference>
<keyword evidence="3" id="KW-1185">Reference proteome</keyword>
<reference evidence="2 3" key="1">
    <citation type="journal article" date="2014" name="Int. J. Syst. Evol. Microbiol.">
        <title>Brachybacterium ginsengisoli sp. nov., isolated from soil of a ginseng field.</title>
        <authorList>
            <person name="Hoang V.A."/>
            <person name="Kim Y.J."/>
            <person name="Nguyen N.L."/>
            <person name="Yang D.C."/>
        </authorList>
    </citation>
    <scope>NUCLEOTIDE SEQUENCE [LARGE SCALE GENOMIC DNA]</scope>
    <source>
        <strain evidence="2 3">DCY80</strain>
    </source>
</reference>
<dbReference type="AlphaFoldDB" id="A0A291GZQ9"/>
<dbReference type="Gene3D" id="3.30.559.30">
    <property type="entry name" value="Nonribosomal peptide synthetase, condensation domain"/>
    <property type="match status" value="1"/>
</dbReference>
<feature type="compositionally biased region" description="Basic residues" evidence="1">
    <location>
        <begin position="202"/>
        <end position="216"/>
    </location>
</feature>
<evidence type="ECO:0000313" key="3">
    <source>
        <dbReference type="Proteomes" id="UP000217889"/>
    </source>
</evidence>
<protein>
    <submittedName>
        <fullName evidence="2">Alcohol acetyltransferase</fullName>
    </submittedName>
</protein>
<name>A0A291GZQ9_9MICO</name>
<dbReference type="InterPro" id="IPR023213">
    <property type="entry name" value="CAT-like_dom_sf"/>
</dbReference>
<dbReference type="SUPFAM" id="SSF52777">
    <property type="entry name" value="CoA-dependent acyltransferases"/>
    <property type="match status" value="1"/>
</dbReference>
<dbReference type="KEGG" id="bgg:CFK41_13605"/>
<dbReference type="OrthoDB" id="4876345at2"/>
<organism evidence="2 3">
    <name type="scientific">Brachybacterium ginsengisoli</name>
    <dbReference type="NCBI Taxonomy" id="1331682"/>
    <lineage>
        <taxon>Bacteria</taxon>
        <taxon>Bacillati</taxon>
        <taxon>Actinomycetota</taxon>
        <taxon>Actinomycetes</taxon>
        <taxon>Micrococcales</taxon>
        <taxon>Dermabacteraceae</taxon>
        <taxon>Brachybacterium</taxon>
    </lineage>
</organism>